<dbReference type="PANTHER" id="PTHR32305:SF15">
    <property type="entry name" value="PROTEIN RHSA-RELATED"/>
    <property type="match status" value="1"/>
</dbReference>
<evidence type="ECO:0000256" key="1">
    <source>
        <dbReference type="SAM" id="Phobius"/>
    </source>
</evidence>
<dbReference type="OrthoDB" id="442731at2759"/>
<name>A0A8H4JL11_9HYPO</name>
<accession>A0A8H4JL11</accession>
<keyword evidence="1" id="KW-0812">Transmembrane</keyword>
<evidence type="ECO:0000313" key="3">
    <source>
        <dbReference type="Proteomes" id="UP000605986"/>
    </source>
</evidence>
<keyword evidence="1" id="KW-1133">Transmembrane helix</keyword>
<dbReference type="InterPro" id="IPR022385">
    <property type="entry name" value="Rhs_assc_core"/>
</dbReference>
<comment type="caution">
    <text evidence="2">The sequence shown here is derived from an EMBL/GenBank/DDBJ whole genome shotgun (WGS) entry which is preliminary data.</text>
</comment>
<keyword evidence="3" id="KW-1185">Reference proteome</keyword>
<evidence type="ECO:0000313" key="2">
    <source>
        <dbReference type="EMBL" id="KAF4433163.1"/>
    </source>
</evidence>
<feature type="non-terminal residue" evidence="2">
    <location>
        <position position="1"/>
    </location>
</feature>
<gene>
    <name evidence="2" type="ORF">F53441_13764</name>
</gene>
<feature type="transmembrane region" description="Helical" evidence="1">
    <location>
        <begin position="1402"/>
        <end position="1425"/>
    </location>
</feature>
<dbReference type="PANTHER" id="PTHR32305">
    <property type="match status" value="1"/>
</dbReference>
<feature type="transmembrane region" description="Helical" evidence="1">
    <location>
        <begin position="1362"/>
        <end position="1382"/>
    </location>
</feature>
<dbReference type="NCBIfam" id="TIGR03696">
    <property type="entry name" value="Rhs_assc_core"/>
    <property type="match status" value="1"/>
</dbReference>
<protein>
    <submittedName>
        <fullName evidence="2">RHS Repeat protein</fullName>
    </submittedName>
</protein>
<reference evidence="2" key="1">
    <citation type="submission" date="2020-01" db="EMBL/GenBank/DDBJ databases">
        <title>Identification and distribution of gene clusters putatively required for synthesis of sphingolipid metabolism inhibitors in phylogenetically diverse species of the filamentous fungus Fusarium.</title>
        <authorList>
            <person name="Kim H.-S."/>
            <person name="Busman M."/>
            <person name="Brown D.W."/>
            <person name="Divon H."/>
            <person name="Uhlig S."/>
            <person name="Proctor R.H."/>
        </authorList>
    </citation>
    <scope>NUCLEOTIDE SEQUENCE</scope>
    <source>
        <strain evidence="2">NRRL 53441</strain>
    </source>
</reference>
<proteinExistence type="predicted"/>
<keyword evidence="1" id="KW-0472">Membrane</keyword>
<dbReference type="InterPro" id="IPR050708">
    <property type="entry name" value="T6SS_VgrG/RHS"/>
</dbReference>
<sequence length="1492" mass="164645">MAGSNSESAGQYQGSQAFAHIVPGQNESINPNTGSLNFTKPLIQLRGISDSANFDLCLLYNEGSSGAFGLPSNWSLNLPYVLPGKSITFSGRTYALDSMWTDSKSHQSGIRYLNNHGIEFSPIIPPESFSVNQPAESAYRLKLQDGSMDFFDALGRPIAHQDIFKNTVYYFYLEGPSDGAVSPDPCLDYILDSWGQKIEFSYQPGFEIDGVSLVIDPLGYETRFTYSAIVANHVTINKIIYPTGLMSEFVYGATEYLDGYNTSQYLPVVCDHYQKDESGKILKHANYHFGPSGGLTFTGITIGCQLSGLNDDLMDGHHIHYKYDVLTTHRDPDGKVITATLNWYNYLHLPIEEHNYLVDGQGVLFDAYKTEFRYVIDQDAHVRTTNYSQPREVEHFHNIETGGEPGWRGLRKSAMDYDAFGELTSQVDEIPNTAGAYTATKTITRQYFTTDLRIQKLKAEVVTDMADGSIREVENILSADQRSILASTIYAKTTSDNTRKPWKKYMQRYDDQGRVIEDTLAWADGAIVPDGSAASYTTSTQFSYSQGILIETKSDSSRGPKKIQYDVRISGGPIICTTLPSGQIELSEYDRLGRIVKHTDALGFVSTQSYSISPGLITETSTLPNGHIKLITFDALGRPISETDNADPTQLSRGISRVTKRTSYDTMGRPVSTSDISGLVTTNSFDALGRSVRTIDPAGNVISTMYDDAQLKAKQTLNGDVRKESFLDACGRVVRQTVFPDSNSPNPFTLIQETSYNGGGQKIKEAISQQCPDGNRSVIKLLRSEVWNFDADGRIASQSLLGMGDRGEDTVTREFVYDLLGNTHTWTKEAQYSDGRKFKHQGSVSLFDMHGNLVLLRNQLGQEEHNIYDQNGWLTATTRFDGSTISFTRDAEGKVVQSNSSTGVTELTYNPKGQISTSRFKHSIVKFDYFLDGSVRSVDYGDGRVQRYERDKFSRVIQETDVFGNSKSTSYDSLGRTESIVSQDDTIKFHYGAVNHNIGTLVGYSVSGKLPYTVRLNYDGFQHRSKVTHVAHDETVLLETTYTINAHGHLASLHSISAYRQDLNRNRTWLYDGLGQLVEDKVTDVAERTQQFLYDGNSNIVSLITNGQIKTMAYNAIDQRIDPGFEYDRNGRLVRDDMGRSYVFDDADHLLAVEAEGVKSLFSYHGDDSLATILQPQDETGFFYTRDKNINAISHRGADNALLESSVLRENESVFATYSTSLPPTYFFEQHGSTAMEISGNDSLTITYDAYGSQTSSAALKQENSFTFGQELVEPTSGLLYLRSRFYQPDNMAFISMDSLHLENRYAYCQGDPVNYFDPSGHLCLDWKGAIGAVAGGAAAAVASFVTMGLAMPAVPLCTSAIWSTVASVGASMAISALSNVAGSLVTNTVTSILGAGWSYSWMGFLQDILAGFAGVFTAGVGGIILKNSERLRSVVSIGVDLLAQRLVVGELSGESMFDGNALAYIATSITVGLLISREAAKRIKDRRIMST</sequence>
<dbReference type="EMBL" id="JAADJG010000934">
    <property type="protein sequence ID" value="KAF4433163.1"/>
    <property type="molecule type" value="Genomic_DNA"/>
</dbReference>
<dbReference type="Proteomes" id="UP000605986">
    <property type="component" value="Unassembled WGS sequence"/>
</dbReference>
<dbReference type="Gene3D" id="2.180.10.10">
    <property type="entry name" value="RHS repeat-associated core"/>
    <property type="match status" value="2"/>
</dbReference>
<feature type="transmembrane region" description="Helical" evidence="1">
    <location>
        <begin position="1329"/>
        <end position="1350"/>
    </location>
</feature>
<organism evidence="2 3">
    <name type="scientific">Fusarium austroafricanum</name>
    <dbReference type="NCBI Taxonomy" id="2364996"/>
    <lineage>
        <taxon>Eukaryota</taxon>
        <taxon>Fungi</taxon>
        <taxon>Dikarya</taxon>
        <taxon>Ascomycota</taxon>
        <taxon>Pezizomycotina</taxon>
        <taxon>Sordariomycetes</taxon>
        <taxon>Hypocreomycetidae</taxon>
        <taxon>Hypocreales</taxon>
        <taxon>Nectriaceae</taxon>
        <taxon>Fusarium</taxon>
        <taxon>Fusarium concolor species complex</taxon>
    </lineage>
</organism>